<dbReference type="AlphaFoldDB" id="A0A151ALQ4"/>
<dbReference type="InterPro" id="IPR004659">
    <property type="entry name" value="RNase_E/G"/>
</dbReference>
<dbReference type="PANTHER" id="PTHR30001">
    <property type="entry name" value="RIBONUCLEASE"/>
    <property type="match status" value="1"/>
</dbReference>
<protein>
    <submittedName>
        <fullName evidence="8">Ribonuclease G</fullName>
        <ecNumber evidence="8">3.1.26.-</ecNumber>
    </submittedName>
</protein>
<evidence type="ECO:0000256" key="3">
    <source>
        <dbReference type="ARBA" id="ARBA00022801"/>
    </source>
</evidence>
<accession>A0A151ALQ4</accession>
<sequence length="480" mass="55480">MEEVYIEREKDVLRIAIKEDGRLKECFIEEETNEPFPGEIYKGVVKNIVPAIKCAFIDIGFEKNAYMYMHKKFNNENIKKGDELLLEVMKEPIGEKGPKVTNFISIPGRYAVIITYNNKVNFSKKIGDNENFKEYIKENIIKPLDVGIMIRTNALEVDIDDVNKEINELYEQYKRIVNEGKYSIKPGLLYKGGSLGRVGIDVLSSATSKIVLNDEKDYEYIKSFVYGKSDLNPQIELHLERQSVFSYYNIEREILSLRNSKVALPSGGNIVIEKTEAMYVIDVNSGKNTKQNSIDKTALITNLEAAEEIARQIMIRNLGGIIVVDFIDVSSLESKKKIIKKLKEGFRDDKKKTVIYPFTELNIVQIARKRRGKSIYDYIEEDCNVCHGKAKKIKLSYLNKLIKNEIVRISNDYEIKDIYIEIDKIYKEEVLGDVLKFVNEIDGLDKKIYINFMENLEYFKVEPLIFASQVKKFEDLKIYG</sequence>
<name>A0A151ALQ4_9CLOT</name>
<evidence type="ECO:0000256" key="4">
    <source>
        <dbReference type="ARBA" id="ARBA00022842"/>
    </source>
</evidence>
<dbReference type="GO" id="GO:0005737">
    <property type="term" value="C:cytoplasm"/>
    <property type="evidence" value="ECO:0007669"/>
    <property type="project" value="TreeGrafter"/>
</dbReference>
<evidence type="ECO:0000313" key="8">
    <source>
        <dbReference type="EMBL" id="KYH28542.1"/>
    </source>
</evidence>
<dbReference type="PATRIC" id="fig|1121305.3.peg.1805"/>
<gene>
    <name evidence="8" type="primary">rng</name>
    <name evidence="8" type="ORF">CLCOL_18030</name>
</gene>
<dbReference type="RefSeq" id="WP_061858636.1">
    <property type="nucleotide sequence ID" value="NZ_LTBB01000009.1"/>
</dbReference>
<dbReference type="EC" id="3.1.26.-" evidence="8"/>
<dbReference type="NCBIfam" id="TIGR00757">
    <property type="entry name" value="RNaseEG"/>
    <property type="match status" value="1"/>
</dbReference>
<dbReference type="Gene3D" id="2.40.50.140">
    <property type="entry name" value="Nucleic acid-binding proteins"/>
    <property type="match status" value="1"/>
</dbReference>
<keyword evidence="3 8" id="KW-0378">Hydrolase</keyword>
<dbReference type="GO" id="GO:0004540">
    <property type="term" value="F:RNA nuclease activity"/>
    <property type="evidence" value="ECO:0007669"/>
    <property type="project" value="InterPro"/>
</dbReference>
<feature type="domain" description="S1 motif" evidence="7">
    <location>
        <begin position="36"/>
        <end position="103"/>
    </location>
</feature>
<reference evidence="8 9" key="1">
    <citation type="submission" date="2016-02" db="EMBL/GenBank/DDBJ databases">
        <title>Genome sequence of Clostridium colicanis DSM 13634.</title>
        <authorList>
            <person name="Poehlein A."/>
            <person name="Daniel R."/>
        </authorList>
    </citation>
    <scope>NUCLEOTIDE SEQUENCE [LARGE SCALE GENOMIC DNA]</scope>
    <source>
        <strain evidence="8 9">DSM 13634</strain>
    </source>
</reference>
<keyword evidence="5" id="KW-0694">RNA-binding</keyword>
<dbReference type="GO" id="GO:0046872">
    <property type="term" value="F:metal ion binding"/>
    <property type="evidence" value="ECO:0007669"/>
    <property type="project" value="UniProtKB-KW"/>
</dbReference>
<dbReference type="SUPFAM" id="SSF50249">
    <property type="entry name" value="Nucleic acid-binding proteins"/>
    <property type="match status" value="1"/>
</dbReference>
<keyword evidence="2" id="KW-0479">Metal-binding</keyword>
<dbReference type="GO" id="GO:0006364">
    <property type="term" value="P:rRNA processing"/>
    <property type="evidence" value="ECO:0007669"/>
    <property type="project" value="TreeGrafter"/>
</dbReference>
<keyword evidence="4" id="KW-0460">Magnesium</keyword>
<dbReference type="Pfam" id="PF10150">
    <property type="entry name" value="RNase_E_G"/>
    <property type="match status" value="1"/>
</dbReference>
<proteinExistence type="predicted"/>
<evidence type="ECO:0000256" key="1">
    <source>
        <dbReference type="ARBA" id="ARBA00001946"/>
    </source>
</evidence>
<evidence type="ECO:0000256" key="6">
    <source>
        <dbReference type="SAM" id="Coils"/>
    </source>
</evidence>
<dbReference type="InterPro" id="IPR012340">
    <property type="entry name" value="NA-bd_OB-fold"/>
</dbReference>
<evidence type="ECO:0000313" key="9">
    <source>
        <dbReference type="Proteomes" id="UP000075374"/>
    </source>
</evidence>
<evidence type="ECO:0000259" key="7">
    <source>
        <dbReference type="SMART" id="SM00316"/>
    </source>
</evidence>
<dbReference type="EMBL" id="LTBB01000009">
    <property type="protein sequence ID" value="KYH28542.1"/>
    <property type="molecule type" value="Genomic_DNA"/>
</dbReference>
<evidence type="ECO:0000256" key="2">
    <source>
        <dbReference type="ARBA" id="ARBA00022723"/>
    </source>
</evidence>
<organism evidence="8 9">
    <name type="scientific">Clostridium colicanis DSM 13634</name>
    <dbReference type="NCBI Taxonomy" id="1121305"/>
    <lineage>
        <taxon>Bacteria</taxon>
        <taxon>Bacillati</taxon>
        <taxon>Bacillota</taxon>
        <taxon>Clostridia</taxon>
        <taxon>Eubacteriales</taxon>
        <taxon>Clostridiaceae</taxon>
        <taxon>Clostridium</taxon>
    </lineage>
</organism>
<dbReference type="InterPro" id="IPR019307">
    <property type="entry name" value="RNA-bd_AU-1/RNase_E/G"/>
</dbReference>
<dbReference type="GO" id="GO:0003723">
    <property type="term" value="F:RNA binding"/>
    <property type="evidence" value="ECO:0007669"/>
    <property type="project" value="UniProtKB-KW"/>
</dbReference>
<dbReference type="SMART" id="SM00316">
    <property type="entry name" value="S1"/>
    <property type="match status" value="1"/>
</dbReference>
<feature type="coiled-coil region" evidence="6">
    <location>
        <begin position="152"/>
        <end position="179"/>
    </location>
</feature>
<keyword evidence="6" id="KW-0175">Coiled coil</keyword>
<dbReference type="Proteomes" id="UP000075374">
    <property type="component" value="Unassembled WGS sequence"/>
</dbReference>
<dbReference type="PANTHER" id="PTHR30001:SF0">
    <property type="entry name" value="RIBONUCLEASE G"/>
    <property type="match status" value="1"/>
</dbReference>
<dbReference type="InterPro" id="IPR003029">
    <property type="entry name" value="S1_domain"/>
</dbReference>
<keyword evidence="9" id="KW-1185">Reference proteome</keyword>
<comment type="caution">
    <text evidence="8">The sequence shown here is derived from an EMBL/GenBank/DDBJ whole genome shotgun (WGS) entry which is preliminary data.</text>
</comment>
<evidence type="ECO:0000256" key="5">
    <source>
        <dbReference type="ARBA" id="ARBA00022884"/>
    </source>
</evidence>
<dbReference type="CDD" id="cd04453">
    <property type="entry name" value="S1_RNase_E"/>
    <property type="match status" value="1"/>
</dbReference>
<dbReference type="GO" id="GO:0016787">
    <property type="term" value="F:hydrolase activity"/>
    <property type="evidence" value="ECO:0007669"/>
    <property type="project" value="UniProtKB-KW"/>
</dbReference>
<comment type="cofactor">
    <cofactor evidence="1">
        <name>Mg(2+)</name>
        <dbReference type="ChEBI" id="CHEBI:18420"/>
    </cofactor>
</comment>
<dbReference type="STRING" id="1121305.CLCOL_18030"/>